<evidence type="ECO:0000313" key="3">
    <source>
        <dbReference type="EMBL" id="GHH76599.1"/>
    </source>
</evidence>
<dbReference type="Pfam" id="PF08044">
    <property type="entry name" value="DUF1707"/>
    <property type="match status" value="1"/>
</dbReference>
<reference evidence="3" key="2">
    <citation type="submission" date="2020-09" db="EMBL/GenBank/DDBJ databases">
        <authorList>
            <person name="Sun Q."/>
            <person name="Ohkuma M."/>
        </authorList>
    </citation>
    <scope>NUCLEOTIDE SEQUENCE</scope>
    <source>
        <strain evidence="3">JCM 5069</strain>
    </source>
</reference>
<dbReference type="InterPro" id="IPR012551">
    <property type="entry name" value="DUF1707_SHOCT-like"/>
</dbReference>
<organism evidence="3 4">
    <name type="scientific">Streptomyces sulfonofaciens</name>
    <dbReference type="NCBI Taxonomy" id="68272"/>
    <lineage>
        <taxon>Bacteria</taxon>
        <taxon>Bacillati</taxon>
        <taxon>Actinomycetota</taxon>
        <taxon>Actinomycetes</taxon>
        <taxon>Kitasatosporales</taxon>
        <taxon>Streptomycetaceae</taxon>
        <taxon>Streptomyces</taxon>
    </lineage>
</organism>
<feature type="region of interest" description="Disordered" evidence="1">
    <location>
        <begin position="1"/>
        <end position="26"/>
    </location>
</feature>
<evidence type="ECO:0000259" key="2">
    <source>
        <dbReference type="Pfam" id="PF08044"/>
    </source>
</evidence>
<name>A0A919KYB5_9ACTN</name>
<feature type="compositionally biased region" description="Basic and acidic residues" evidence="1">
    <location>
        <begin position="289"/>
        <end position="309"/>
    </location>
</feature>
<dbReference type="PANTHER" id="PTHR40763:SF4">
    <property type="entry name" value="DUF1707 DOMAIN-CONTAINING PROTEIN"/>
    <property type="match status" value="1"/>
</dbReference>
<reference evidence="3" key="1">
    <citation type="journal article" date="2014" name="Int. J. Syst. Evol. Microbiol.">
        <title>Complete genome sequence of Corynebacterium casei LMG S-19264T (=DSM 44701T), isolated from a smear-ripened cheese.</title>
        <authorList>
            <consortium name="US DOE Joint Genome Institute (JGI-PGF)"/>
            <person name="Walter F."/>
            <person name="Albersmeier A."/>
            <person name="Kalinowski J."/>
            <person name="Ruckert C."/>
        </authorList>
    </citation>
    <scope>NUCLEOTIDE SEQUENCE</scope>
    <source>
        <strain evidence="3">JCM 5069</strain>
    </source>
</reference>
<evidence type="ECO:0000256" key="1">
    <source>
        <dbReference type="SAM" id="MobiDB-lite"/>
    </source>
</evidence>
<keyword evidence="4" id="KW-1185">Reference proteome</keyword>
<accession>A0A919KYB5</accession>
<evidence type="ECO:0000313" key="4">
    <source>
        <dbReference type="Proteomes" id="UP000603708"/>
    </source>
</evidence>
<dbReference type="AlphaFoldDB" id="A0A919KYB5"/>
<feature type="compositionally biased region" description="Basic and acidic residues" evidence="1">
    <location>
        <begin position="232"/>
        <end position="282"/>
    </location>
</feature>
<comment type="caution">
    <text evidence="3">The sequence shown here is derived from an EMBL/GenBank/DDBJ whole genome shotgun (WGS) entry which is preliminary data.</text>
</comment>
<dbReference type="Proteomes" id="UP000603708">
    <property type="component" value="Unassembled WGS sequence"/>
</dbReference>
<gene>
    <name evidence="3" type="ORF">GCM10018793_22670</name>
</gene>
<sequence length="309" mass="33652">MTDAVPPGGAPGDETPPAAGGPGHLELRASDADRERVAEHLRDAVAEGRLDMEEFQERLEATYRARTYGELAPITRDLPAAGGGGALAAPGSATGPAAVSMGKGGAAPAGSHWPARVGGAPTSSGAFAFWGGFARRGRWTIARTFTAFAMWGGGEIDLREASFEDRETVIRCFTIMGGMQVTVPPDLNVQVSGVGVMGGFGDHGAEADGDPAAPRVKVTGFALMGGVGVERKATRAEKQRLKEERRRLQEERHRERQEHREGRRDEAGELRRQHRHELEGRRERHREHRRDVREARSGRRGERRGRYDR</sequence>
<feature type="domain" description="DUF1707" evidence="2">
    <location>
        <begin position="27"/>
        <end position="79"/>
    </location>
</feature>
<feature type="region of interest" description="Disordered" evidence="1">
    <location>
        <begin position="232"/>
        <end position="309"/>
    </location>
</feature>
<protein>
    <recommendedName>
        <fullName evidence="2">DUF1707 domain-containing protein</fullName>
    </recommendedName>
</protein>
<dbReference type="PANTHER" id="PTHR40763">
    <property type="entry name" value="MEMBRANE PROTEIN-RELATED"/>
    <property type="match status" value="1"/>
</dbReference>
<proteinExistence type="predicted"/>
<dbReference type="EMBL" id="BNCD01000005">
    <property type="protein sequence ID" value="GHH76599.1"/>
    <property type="molecule type" value="Genomic_DNA"/>
</dbReference>